<evidence type="ECO:0000259" key="7">
    <source>
        <dbReference type="Pfam" id="PF09335"/>
    </source>
</evidence>
<feature type="transmembrane region" description="Helical" evidence="6">
    <location>
        <begin position="6"/>
        <end position="26"/>
    </location>
</feature>
<dbReference type="OrthoDB" id="9812980at2"/>
<dbReference type="EMBL" id="FOOG01000052">
    <property type="protein sequence ID" value="SFG53060.1"/>
    <property type="molecule type" value="Genomic_DNA"/>
</dbReference>
<dbReference type="InterPro" id="IPR015414">
    <property type="entry name" value="TMEM64"/>
</dbReference>
<keyword evidence="4 6" id="KW-1133">Transmembrane helix</keyword>
<dbReference type="Pfam" id="PF09335">
    <property type="entry name" value="VTT_dom"/>
    <property type="match status" value="1"/>
</dbReference>
<evidence type="ECO:0000313" key="9">
    <source>
        <dbReference type="Proteomes" id="UP000198897"/>
    </source>
</evidence>
<proteinExistence type="inferred from homology"/>
<dbReference type="Proteomes" id="UP000198897">
    <property type="component" value="Unassembled WGS sequence"/>
</dbReference>
<gene>
    <name evidence="8" type="ORF">SAMN05216353_15215</name>
</gene>
<comment type="similarity">
    <text evidence="6">Belongs to the TVP38/TMEM64 family.</text>
</comment>
<dbReference type="RefSeq" id="WP_089754332.1">
    <property type="nucleotide sequence ID" value="NZ_FOOG01000052.1"/>
</dbReference>
<evidence type="ECO:0000256" key="2">
    <source>
        <dbReference type="ARBA" id="ARBA00022475"/>
    </source>
</evidence>
<feature type="transmembrane region" description="Helical" evidence="6">
    <location>
        <begin position="38"/>
        <end position="62"/>
    </location>
</feature>
<accession>A0A1I2SK34</accession>
<evidence type="ECO:0000313" key="8">
    <source>
        <dbReference type="EMBL" id="SFG53060.1"/>
    </source>
</evidence>
<feature type="transmembrane region" description="Helical" evidence="6">
    <location>
        <begin position="127"/>
        <end position="149"/>
    </location>
</feature>
<organism evidence="8 9">
    <name type="scientific">Halobacillus alkaliphilus</name>
    <dbReference type="NCBI Taxonomy" id="396056"/>
    <lineage>
        <taxon>Bacteria</taxon>
        <taxon>Bacillati</taxon>
        <taxon>Bacillota</taxon>
        <taxon>Bacilli</taxon>
        <taxon>Bacillales</taxon>
        <taxon>Bacillaceae</taxon>
        <taxon>Halobacillus</taxon>
    </lineage>
</organism>
<evidence type="ECO:0000256" key="3">
    <source>
        <dbReference type="ARBA" id="ARBA00022692"/>
    </source>
</evidence>
<reference evidence="9" key="1">
    <citation type="submission" date="2016-10" db="EMBL/GenBank/DDBJ databases">
        <authorList>
            <person name="Varghese N."/>
            <person name="Submissions S."/>
        </authorList>
    </citation>
    <scope>NUCLEOTIDE SEQUENCE [LARGE SCALE GENOMIC DNA]</scope>
    <source>
        <strain evidence="9">FP5</strain>
    </source>
</reference>
<evidence type="ECO:0000256" key="4">
    <source>
        <dbReference type="ARBA" id="ARBA00022989"/>
    </source>
</evidence>
<keyword evidence="5 6" id="KW-0472">Membrane</keyword>
<feature type="transmembrane region" description="Helical" evidence="6">
    <location>
        <begin position="186"/>
        <end position="205"/>
    </location>
</feature>
<evidence type="ECO:0000256" key="5">
    <source>
        <dbReference type="ARBA" id="ARBA00023136"/>
    </source>
</evidence>
<sequence>MSRGNYKARILLFVIFILTMVYFIHFRWHITPNDIQQMITAFGSLSPFIFIAAYMAAPFMMFPAPVLSMSAGLAYGVWPGTLYIWLGAGGAATTGYLIGRFFGKAVFQLHQYSWSARAEERINKQGFWFVLLLRLFPLMGFSMLSYLSGMTKVRFSTYLSATWIGILPGVFAYGTLGASLVAGDPFIIGAAVLLLVILLSLSFFFRNKVKKWLDLEQNKEEEG</sequence>
<evidence type="ECO:0000256" key="1">
    <source>
        <dbReference type="ARBA" id="ARBA00004651"/>
    </source>
</evidence>
<comment type="subcellular location">
    <subcellularLocation>
        <location evidence="1 6">Cell membrane</location>
        <topology evidence="1 6">Multi-pass membrane protein</topology>
    </subcellularLocation>
</comment>
<evidence type="ECO:0000256" key="6">
    <source>
        <dbReference type="RuleBase" id="RU366058"/>
    </source>
</evidence>
<keyword evidence="2 6" id="KW-1003">Cell membrane</keyword>
<keyword evidence="3 6" id="KW-0812">Transmembrane</keyword>
<keyword evidence="9" id="KW-1185">Reference proteome</keyword>
<dbReference type="AlphaFoldDB" id="A0A1I2SK34"/>
<dbReference type="PANTHER" id="PTHR12677">
    <property type="entry name" value="GOLGI APPARATUS MEMBRANE PROTEIN TVP38-RELATED"/>
    <property type="match status" value="1"/>
</dbReference>
<dbReference type="InterPro" id="IPR032816">
    <property type="entry name" value="VTT_dom"/>
</dbReference>
<feature type="transmembrane region" description="Helical" evidence="6">
    <location>
        <begin position="82"/>
        <end position="107"/>
    </location>
</feature>
<protein>
    <recommendedName>
        <fullName evidence="6">TVP38/TMEM64 family membrane protein</fullName>
    </recommendedName>
</protein>
<feature type="domain" description="VTT" evidence="7">
    <location>
        <begin position="62"/>
        <end position="178"/>
    </location>
</feature>
<dbReference type="GO" id="GO:0005886">
    <property type="term" value="C:plasma membrane"/>
    <property type="evidence" value="ECO:0007669"/>
    <property type="project" value="UniProtKB-SubCell"/>
</dbReference>
<feature type="transmembrane region" description="Helical" evidence="6">
    <location>
        <begin position="155"/>
        <end position="174"/>
    </location>
</feature>
<dbReference type="PANTHER" id="PTHR12677:SF59">
    <property type="entry name" value="GOLGI APPARATUS MEMBRANE PROTEIN TVP38-RELATED"/>
    <property type="match status" value="1"/>
</dbReference>
<name>A0A1I2SK34_9BACI</name>